<reference evidence="3" key="1">
    <citation type="submission" date="2011-02" db="EMBL/GenBank/DDBJ databases">
        <authorList>
            <person name="Aslett M."/>
        </authorList>
    </citation>
    <scope>NUCLEOTIDE SEQUENCE</scope>
    <source>
        <strain evidence="3">Liverpool</strain>
    </source>
</reference>
<dbReference type="VEuPathDB" id="ToxoDB:NCLIV_044220"/>
<dbReference type="eggNOG" id="ENOG502SVP1">
    <property type="taxonomic scope" value="Eukaryota"/>
</dbReference>
<dbReference type="CDD" id="cd11715">
    <property type="entry name" value="THUMP_AdoMetMT"/>
    <property type="match status" value="1"/>
</dbReference>
<feature type="domain" description="Ribosomal RNA large subunit methyltransferase K/L-like methyltransferase" evidence="2">
    <location>
        <begin position="686"/>
        <end position="723"/>
    </location>
</feature>
<feature type="compositionally biased region" description="Basic and acidic residues" evidence="1">
    <location>
        <begin position="849"/>
        <end position="858"/>
    </location>
</feature>
<accession>F0VAY2</accession>
<dbReference type="OrthoDB" id="332980at2759"/>
<feature type="region of interest" description="Disordered" evidence="1">
    <location>
        <begin position="355"/>
        <end position="392"/>
    </location>
</feature>
<evidence type="ECO:0000313" key="4">
    <source>
        <dbReference type="EMBL" id="CEL68677.1"/>
    </source>
</evidence>
<reference evidence="4" key="4">
    <citation type="journal article" date="2015" name="PLoS ONE">
        <title>Comprehensive Evaluation of Toxoplasma gondii VEG and Neospora caninum LIV Genomes with Tachyzoite Stage Transcriptome and Proteome Defines Novel Transcript Features.</title>
        <authorList>
            <person name="Ramaprasad A."/>
            <person name="Mourier T."/>
            <person name="Naeem R."/>
            <person name="Malas T.B."/>
            <person name="Moussa E."/>
            <person name="Panigrahi A."/>
            <person name="Vermont S.J."/>
            <person name="Otto T.D."/>
            <person name="Wastling J."/>
            <person name="Pain A."/>
        </authorList>
    </citation>
    <scope>NUCLEOTIDE SEQUENCE</scope>
    <source>
        <strain evidence="4">Liverpool</strain>
    </source>
</reference>
<feature type="compositionally biased region" description="Acidic residues" evidence="1">
    <location>
        <begin position="909"/>
        <end position="922"/>
    </location>
</feature>
<sequence>MAGVKSVHACRRAALTLFLSVRKGLEPVLVRELRTSPSLRDLCGGGNEPASRDSDSQDRRTLSKGAHSPQTADTRRVRLQRVQGGVVVYGADWEVASRVCTYTRIAETVWLRLAHSGGCTSEERLENALKKVKWKEFFPDLSLLPLVPLRVASFSSTLCNERRIRQVVENALQSVIADQTPKASENKEIPTSQAGAASFLAPPSAQSDFVKAMEPARRLLEALNFRLSLALASDSLFVDVQLSPRLSPRPYLYLSRFISASPNWFASSHLPSLAFPPSFSANPLGDPPSLAPSTCADAVENEAEKDDGTPSDSPVHFARDARSRAPSDSFPSRSEQSPPRPSAFPVLAELLRENRSPPSGDVCGVGSPEQYPACSGSSDSASPSTLSSSSPSSVFFPWSLAETSRAIRQEAKLRLLRERFASEQNRGEEEADSKRMSAEAFDENEVASASDACSVLPWAGKMPDVRVSEARREMQRRGAAWQPSARRPAHAASAPASKPRWQRSAFEKLLDSVAKAEEMAKATAQRQETQGAESAETDDTVKNEEKPHSSPQAGQAFNRADESCGTPQRRDGSPAQNTPSAFSRSPYAQSVSSSAPASSSSSPSPFSPSLNSASSSLSSTSPLSSTPSLPLRLPVEVELLRLQQLHFGRRRAGVQAAGLLPPSALPSSAGLVEAFESDDAMAAAVALASGIKRACKREKDVVIWDPFCGDGGLLLEVALLIKDDFPVCPSHIPSPLSLLSRVHEAEPAHPSSSSFPPSSPSSSPLSSLASSLPTGSSHAPGVVTLVGSDERALLLRAARQRLGSFHSFYSRSESRAVQRSLGSESEEEAQRPESLPERERPTEAGGDGEGARRRDRGQLRVGQRGTGDGIGGAESRICGATEGEKLEPKDTLRATGPDSGTEEVHREEDSEEDSDKDSEEDAITAVRRRASLPMFTVGPQIVSPSSPASPLRPQLDGEARRTFSFDELMHGARDRHSDEERDTRGRSQTPTAYPDRQTETETKGAKKEEERAGDEHVNEGRRQTRGDVENAILTEKIYVPDEGTNWGTAALPFRVALLHAAHHHVAPFLRGAFVLTRMPGRREGEFMGSAHKKAVLLYERFGHLIASRDDWRAVYVLTKGSAFQHYSRLDWERVITWRDVSDQPLQLLRWTGRKRALYASTTKAERESALEEIDMRLDAAEA</sequence>
<feature type="compositionally biased region" description="Basic and acidic residues" evidence="1">
    <location>
        <begin position="828"/>
        <end position="842"/>
    </location>
</feature>
<dbReference type="Gene3D" id="3.40.50.150">
    <property type="entry name" value="Vaccinia Virus protein VP39"/>
    <property type="match status" value="1"/>
</dbReference>
<evidence type="ECO:0000313" key="5">
    <source>
        <dbReference type="Proteomes" id="UP000007494"/>
    </source>
</evidence>
<feature type="compositionally biased region" description="Polar residues" evidence="1">
    <location>
        <begin position="813"/>
        <end position="823"/>
    </location>
</feature>
<evidence type="ECO:0000259" key="2">
    <source>
        <dbReference type="Pfam" id="PF01170"/>
    </source>
</evidence>
<keyword evidence="5" id="KW-1185">Reference proteome</keyword>
<feature type="compositionally biased region" description="Basic and acidic residues" evidence="1">
    <location>
        <begin position="539"/>
        <end position="548"/>
    </location>
</feature>
<dbReference type="GO" id="GO:0043527">
    <property type="term" value="C:tRNA methyltransferase complex"/>
    <property type="evidence" value="ECO:0007669"/>
    <property type="project" value="UniProtKB-ARBA"/>
</dbReference>
<feature type="region of interest" description="Disordered" evidence="1">
    <location>
        <begin position="813"/>
        <end position="931"/>
    </location>
</feature>
<feature type="compositionally biased region" description="Low complexity" evidence="1">
    <location>
        <begin position="583"/>
        <end position="628"/>
    </location>
</feature>
<feature type="region of interest" description="Disordered" evidence="1">
    <location>
        <begin position="40"/>
        <end position="73"/>
    </location>
</feature>
<feature type="compositionally biased region" description="Basic and acidic residues" evidence="1">
    <location>
        <begin position="882"/>
        <end position="892"/>
    </location>
</feature>
<dbReference type="AlphaFoldDB" id="F0VAY2"/>
<dbReference type="EMBL" id="LN714484">
    <property type="protein sequence ID" value="CEL68677.1"/>
    <property type="molecule type" value="Genomic_DNA"/>
</dbReference>
<feature type="compositionally biased region" description="Basic and acidic residues" evidence="1">
    <location>
        <begin position="467"/>
        <end position="476"/>
    </location>
</feature>
<organism evidence="3 5">
    <name type="scientific">Neospora caninum (strain Liverpool)</name>
    <dbReference type="NCBI Taxonomy" id="572307"/>
    <lineage>
        <taxon>Eukaryota</taxon>
        <taxon>Sar</taxon>
        <taxon>Alveolata</taxon>
        <taxon>Apicomplexa</taxon>
        <taxon>Conoidasida</taxon>
        <taxon>Coccidia</taxon>
        <taxon>Eucoccidiorida</taxon>
        <taxon>Eimeriorina</taxon>
        <taxon>Sarcocystidae</taxon>
        <taxon>Neospora</taxon>
    </lineage>
</organism>
<feature type="compositionally biased region" description="Low complexity" evidence="1">
    <location>
        <begin position="483"/>
        <end position="499"/>
    </location>
</feature>
<feature type="compositionally biased region" description="Basic and acidic residues" evidence="1">
    <location>
        <begin position="419"/>
        <end position="437"/>
    </location>
</feature>
<protein>
    <recommendedName>
        <fullName evidence="2">Ribosomal RNA large subunit methyltransferase K/L-like methyltransferase domain-containing protein</fullName>
    </recommendedName>
</protein>
<name>F0VAY2_NEOCL</name>
<dbReference type="OMA" id="PRPYLYL"/>
<dbReference type="InterPro" id="IPR000241">
    <property type="entry name" value="RlmKL-like_Mtase"/>
</dbReference>
<dbReference type="InterPro" id="IPR029063">
    <property type="entry name" value="SAM-dependent_MTases_sf"/>
</dbReference>
<feature type="region of interest" description="Disordered" evidence="1">
    <location>
        <begin position="300"/>
        <end position="342"/>
    </location>
</feature>
<feature type="compositionally biased region" description="Basic and acidic residues" evidence="1">
    <location>
        <begin position="969"/>
        <end position="985"/>
    </location>
</feature>
<feature type="region of interest" description="Disordered" evidence="1">
    <location>
        <begin position="747"/>
        <end position="777"/>
    </location>
</feature>
<proteinExistence type="predicted"/>
<dbReference type="InParanoid" id="F0VAY2"/>
<feature type="region of interest" description="Disordered" evidence="1">
    <location>
        <begin position="517"/>
        <end position="628"/>
    </location>
</feature>
<reference evidence="3" key="2">
    <citation type="submission" date="2011-03" db="EMBL/GenBank/DDBJ databases">
        <title>Comparative genomics and transcriptomics of Neospora caninum and Toxoplasma gondii.</title>
        <authorList>
            <person name="Reid A.J."/>
            <person name="Sohal A."/>
            <person name="Harris D."/>
            <person name="Quail M."/>
            <person name="Sanders M."/>
            <person name="Berriman M."/>
            <person name="Wastling J.M."/>
            <person name="Pain A."/>
        </authorList>
    </citation>
    <scope>NUCLEOTIDE SEQUENCE</scope>
    <source>
        <strain evidence="3">Liverpool</strain>
    </source>
</reference>
<gene>
    <name evidence="4" type="ORF">BN1204_044220</name>
    <name evidence="3" type="ORF">NCLIV_044220</name>
</gene>
<evidence type="ECO:0000313" key="3">
    <source>
        <dbReference type="EMBL" id="CBZ51358.1"/>
    </source>
</evidence>
<feature type="region of interest" description="Disordered" evidence="1">
    <location>
        <begin position="969"/>
        <end position="1027"/>
    </location>
</feature>
<feature type="compositionally biased region" description="Basic and acidic residues" evidence="1">
    <location>
        <begin position="996"/>
        <end position="1027"/>
    </location>
</feature>
<reference evidence="5" key="3">
    <citation type="journal article" date="2012" name="PLoS Pathog.">
        <title>Comparative genomics of the apicomplexan parasites Toxoplasma gondii and Neospora caninum: Coccidia differing in host range and transmission strategy.</title>
        <authorList>
            <person name="Reid A.J."/>
            <person name="Vermont S.J."/>
            <person name="Cotton J.A."/>
            <person name="Harris D."/>
            <person name="Hill-Cawthorne G.A."/>
            <person name="Konen-Waisman S."/>
            <person name="Latham S.M."/>
            <person name="Mourier T."/>
            <person name="Norton R."/>
            <person name="Quail M.A."/>
            <person name="Sanders M."/>
            <person name="Shanmugam D."/>
            <person name="Sohal A."/>
            <person name="Wasmuth J.D."/>
            <person name="Brunk B."/>
            <person name="Grigg M.E."/>
            <person name="Howard J.C."/>
            <person name="Parkinson J."/>
            <person name="Roos D.S."/>
            <person name="Trees A.J."/>
            <person name="Berriman M."/>
            <person name="Pain A."/>
            <person name="Wastling J.M."/>
        </authorList>
    </citation>
    <scope>NUCLEOTIDE SEQUENCE [LARGE SCALE GENOMIC DNA]</scope>
    <source>
        <strain evidence="5">Liverpool</strain>
    </source>
</reference>
<dbReference type="EMBL" id="FR823385">
    <property type="protein sequence ID" value="CBZ51358.1"/>
    <property type="molecule type" value="Genomic_DNA"/>
</dbReference>
<dbReference type="Proteomes" id="UP000007494">
    <property type="component" value="Chromosome IX"/>
</dbReference>
<evidence type="ECO:0000256" key="1">
    <source>
        <dbReference type="SAM" id="MobiDB-lite"/>
    </source>
</evidence>
<feature type="region of interest" description="Disordered" evidence="1">
    <location>
        <begin position="467"/>
        <end position="505"/>
    </location>
</feature>
<feature type="region of interest" description="Disordered" evidence="1">
    <location>
        <begin position="419"/>
        <end position="445"/>
    </location>
</feature>
<dbReference type="Gene3D" id="3.30.2130.30">
    <property type="match status" value="1"/>
</dbReference>
<feature type="compositionally biased region" description="Low complexity" evidence="1">
    <location>
        <begin position="750"/>
        <end position="777"/>
    </location>
</feature>
<dbReference type="GeneID" id="13440343"/>
<dbReference type="RefSeq" id="XP_003881391.1">
    <property type="nucleotide sequence ID" value="XM_003881342.1"/>
</dbReference>
<feature type="compositionally biased region" description="Low complexity" evidence="1">
    <location>
        <begin position="375"/>
        <end position="392"/>
    </location>
</feature>
<feature type="compositionally biased region" description="Basic and acidic residues" evidence="1">
    <location>
        <begin position="50"/>
        <end position="61"/>
    </location>
</feature>
<dbReference type="Pfam" id="PF01170">
    <property type="entry name" value="UPF0020"/>
    <property type="match status" value="1"/>
</dbReference>